<reference evidence="1" key="1">
    <citation type="journal article" date="2012" name="PLoS ONE">
        <title>Gene sets for utilization of primary and secondary nutrition supplies in the distal gut of endangered iberian lynx.</title>
        <authorList>
            <person name="Alcaide M."/>
            <person name="Messina E."/>
            <person name="Richter M."/>
            <person name="Bargiela R."/>
            <person name="Peplies J."/>
            <person name="Huws S.A."/>
            <person name="Newbold C.J."/>
            <person name="Golyshin P.N."/>
            <person name="Simon M.A."/>
            <person name="Lopez G."/>
            <person name="Yakimov M.M."/>
            <person name="Ferrer M."/>
        </authorList>
    </citation>
    <scope>NUCLEOTIDE SEQUENCE</scope>
</reference>
<sequence length="49" mass="5529">CNNIVHKHFLFYGLYTIMKIHYVQSLPLGFSDGVERAALGIAIEVGYET</sequence>
<name>J9FRE1_9ZZZZ</name>
<comment type="caution">
    <text evidence="1">The sequence shown here is derived from an EMBL/GenBank/DDBJ whole genome shotgun (WGS) entry which is preliminary data.</text>
</comment>
<dbReference type="EMBL" id="AMCI01004966">
    <property type="protein sequence ID" value="EJW97038.1"/>
    <property type="molecule type" value="Genomic_DNA"/>
</dbReference>
<proteinExistence type="predicted"/>
<gene>
    <name evidence="1" type="ORF">EVA_14854</name>
</gene>
<evidence type="ECO:0000313" key="1">
    <source>
        <dbReference type="EMBL" id="EJW97038.1"/>
    </source>
</evidence>
<dbReference type="AlphaFoldDB" id="J9FRE1"/>
<organism evidence="1">
    <name type="scientific">gut metagenome</name>
    <dbReference type="NCBI Taxonomy" id="749906"/>
    <lineage>
        <taxon>unclassified sequences</taxon>
        <taxon>metagenomes</taxon>
        <taxon>organismal metagenomes</taxon>
    </lineage>
</organism>
<protein>
    <submittedName>
        <fullName evidence="1">Uncharacterized protein</fullName>
    </submittedName>
</protein>
<accession>J9FRE1</accession>
<feature type="non-terminal residue" evidence="1">
    <location>
        <position position="1"/>
    </location>
</feature>